<dbReference type="PROSITE" id="PS50943">
    <property type="entry name" value="HTH_CROC1"/>
    <property type="match status" value="1"/>
</dbReference>
<protein>
    <recommendedName>
        <fullName evidence="2">HTH cro/C1-type domain-containing protein</fullName>
    </recommendedName>
</protein>
<accession>A0A5K7S7Q0</accession>
<dbReference type="InterPro" id="IPR010982">
    <property type="entry name" value="Lambda_DNA-bd_dom_sf"/>
</dbReference>
<feature type="domain" description="HTH cro/C1-type" evidence="2">
    <location>
        <begin position="10"/>
        <end position="62"/>
    </location>
</feature>
<dbReference type="SMART" id="SM00530">
    <property type="entry name" value="HTH_XRE"/>
    <property type="match status" value="1"/>
</dbReference>
<dbReference type="Pfam" id="PF01381">
    <property type="entry name" value="HTH_3"/>
    <property type="match status" value="1"/>
</dbReference>
<dbReference type="AlphaFoldDB" id="A0A5K7S7Q0"/>
<keyword evidence="1" id="KW-0472">Membrane</keyword>
<dbReference type="Gene3D" id="1.10.260.40">
    <property type="entry name" value="lambda repressor-like DNA-binding domains"/>
    <property type="match status" value="1"/>
</dbReference>
<feature type="transmembrane region" description="Helical" evidence="1">
    <location>
        <begin position="136"/>
        <end position="154"/>
    </location>
</feature>
<proteinExistence type="predicted"/>
<dbReference type="EMBL" id="AP018694">
    <property type="protein sequence ID" value="BBE17583.1"/>
    <property type="molecule type" value="Genomic_DNA"/>
</dbReference>
<dbReference type="GO" id="GO:0003677">
    <property type="term" value="F:DNA binding"/>
    <property type="evidence" value="ECO:0007669"/>
    <property type="project" value="InterPro"/>
</dbReference>
<keyword evidence="1" id="KW-1133">Transmembrane helix</keyword>
<feature type="transmembrane region" description="Helical" evidence="1">
    <location>
        <begin position="160"/>
        <end position="178"/>
    </location>
</feature>
<dbReference type="RefSeq" id="WP_318350563.1">
    <property type="nucleotide sequence ID" value="NZ_AP018694.1"/>
</dbReference>
<evidence type="ECO:0000256" key="1">
    <source>
        <dbReference type="SAM" id="Phobius"/>
    </source>
</evidence>
<dbReference type="KEGG" id="anf:AQPE_1739"/>
<sequence>MNVIGKKICEVRKLKGLTQEELAELSKVNIRTIQRVENDENIHRGKTLSSICEVLEIDQEDLQKVENEEKKKSYLNKVIEGIFLVILNIVIISIYGYVTLAHNANLNSRFGGILLSFFVPYFIVSVTRSMSGLERILKFGSGHFFYFILISVSLGFIRGFISGLFPCLGISLAVLYYAGKLLGTLDQKNN</sequence>
<gene>
    <name evidence="3" type="ORF">AQPE_1739</name>
</gene>
<keyword evidence="1" id="KW-0812">Transmembrane</keyword>
<dbReference type="SUPFAM" id="SSF47413">
    <property type="entry name" value="lambda repressor-like DNA-binding domains"/>
    <property type="match status" value="1"/>
</dbReference>
<reference evidence="3" key="1">
    <citation type="journal article" date="2020" name="Int. J. Syst. Evol. Microbiol.">
        <title>Aquipluma nitroreducens gen. nov. sp. nov., a novel facultatively anaerobic bacterium isolated from a freshwater lake.</title>
        <authorList>
            <person name="Watanabe M."/>
            <person name="Kojima H."/>
            <person name="Fukui M."/>
        </authorList>
    </citation>
    <scope>NUCLEOTIDE SEQUENCE</scope>
    <source>
        <strain evidence="3">MeG22</strain>
    </source>
</reference>
<dbReference type="CDD" id="cd00093">
    <property type="entry name" value="HTH_XRE"/>
    <property type="match status" value="1"/>
</dbReference>
<organism evidence="3 4">
    <name type="scientific">Aquipluma nitroreducens</name>
    <dbReference type="NCBI Taxonomy" id="2010828"/>
    <lineage>
        <taxon>Bacteria</taxon>
        <taxon>Pseudomonadati</taxon>
        <taxon>Bacteroidota</taxon>
        <taxon>Bacteroidia</taxon>
        <taxon>Marinilabiliales</taxon>
        <taxon>Prolixibacteraceae</taxon>
        <taxon>Aquipluma</taxon>
    </lineage>
</organism>
<feature type="transmembrane region" description="Helical" evidence="1">
    <location>
        <begin position="106"/>
        <end position="124"/>
    </location>
</feature>
<evidence type="ECO:0000313" key="3">
    <source>
        <dbReference type="EMBL" id="BBE17583.1"/>
    </source>
</evidence>
<dbReference type="Proteomes" id="UP001193389">
    <property type="component" value="Chromosome"/>
</dbReference>
<evidence type="ECO:0000259" key="2">
    <source>
        <dbReference type="PROSITE" id="PS50943"/>
    </source>
</evidence>
<feature type="transmembrane region" description="Helical" evidence="1">
    <location>
        <begin position="78"/>
        <end position="100"/>
    </location>
</feature>
<evidence type="ECO:0000313" key="4">
    <source>
        <dbReference type="Proteomes" id="UP001193389"/>
    </source>
</evidence>
<name>A0A5K7S7Q0_9BACT</name>
<keyword evidence="4" id="KW-1185">Reference proteome</keyword>
<dbReference type="InterPro" id="IPR001387">
    <property type="entry name" value="Cro/C1-type_HTH"/>
</dbReference>